<sequence length="76" mass="9002">MEEMFDLAMRRVPYLEESNEFKEVEKKIKTLLLKTDNQELWGLFEKMSIARQSDIQHSAYLQGLHDGVLISNKCKR</sequence>
<dbReference type="Proteomes" id="UP000199520">
    <property type="component" value="Unassembled WGS sequence"/>
</dbReference>
<proteinExistence type="predicted"/>
<accession>A0A1I4QE74</accession>
<protein>
    <submittedName>
        <fullName evidence="1">Uncharacterized protein</fullName>
    </submittedName>
</protein>
<dbReference type="RefSeq" id="WP_090944658.1">
    <property type="nucleotide sequence ID" value="NZ_FOTS01000096.1"/>
</dbReference>
<reference evidence="2" key="1">
    <citation type="submission" date="2016-10" db="EMBL/GenBank/DDBJ databases">
        <authorList>
            <person name="Varghese N."/>
            <person name="Submissions S."/>
        </authorList>
    </citation>
    <scope>NUCLEOTIDE SEQUENCE [LARGE SCALE GENOMIC DNA]</scope>
    <source>
        <strain evidence="2">DSM 13327</strain>
    </source>
</reference>
<keyword evidence="2" id="KW-1185">Reference proteome</keyword>
<dbReference type="STRING" id="1123291.SAMN04490355_10966"/>
<name>A0A1I4QE74_9FIRM</name>
<gene>
    <name evidence="1" type="ORF">SAMN04490355_10966</name>
</gene>
<evidence type="ECO:0000313" key="2">
    <source>
        <dbReference type="Proteomes" id="UP000199520"/>
    </source>
</evidence>
<dbReference type="EMBL" id="FOTS01000096">
    <property type="protein sequence ID" value="SFM38317.1"/>
    <property type="molecule type" value="Genomic_DNA"/>
</dbReference>
<organism evidence="1 2">
    <name type="scientific">Pelosinus propionicus DSM 13327</name>
    <dbReference type="NCBI Taxonomy" id="1123291"/>
    <lineage>
        <taxon>Bacteria</taxon>
        <taxon>Bacillati</taxon>
        <taxon>Bacillota</taxon>
        <taxon>Negativicutes</taxon>
        <taxon>Selenomonadales</taxon>
        <taxon>Sporomusaceae</taxon>
        <taxon>Pelosinus</taxon>
    </lineage>
</organism>
<dbReference type="AlphaFoldDB" id="A0A1I4QE74"/>
<evidence type="ECO:0000313" key="1">
    <source>
        <dbReference type="EMBL" id="SFM38317.1"/>
    </source>
</evidence>